<keyword evidence="3" id="KW-1185">Reference proteome</keyword>
<dbReference type="Proteomes" id="UP000199632">
    <property type="component" value="Unassembled WGS sequence"/>
</dbReference>
<reference evidence="3" key="1">
    <citation type="submission" date="2016-10" db="EMBL/GenBank/DDBJ databases">
        <authorList>
            <person name="Varghese N."/>
            <person name="Submissions S."/>
        </authorList>
    </citation>
    <scope>NUCLEOTIDE SEQUENCE [LARGE SCALE GENOMIC DNA]</scope>
    <source>
        <strain evidence="3">DSM 44718</strain>
    </source>
</reference>
<organism evidence="2 3">
    <name type="scientific">Asanoa ishikariensis</name>
    <dbReference type="NCBI Taxonomy" id="137265"/>
    <lineage>
        <taxon>Bacteria</taxon>
        <taxon>Bacillati</taxon>
        <taxon>Actinomycetota</taxon>
        <taxon>Actinomycetes</taxon>
        <taxon>Micromonosporales</taxon>
        <taxon>Micromonosporaceae</taxon>
        <taxon>Asanoa</taxon>
    </lineage>
</organism>
<dbReference type="OrthoDB" id="10002131at2"/>
<proteinExistence type="predicted"/>
<evidence type="ECO:0000313" key="2">
    <source>
        <dbReference type="EMBL" id="SDZ49847.1"/>
    </source>
</evidence>
<keyword evidence="1" id="KW-0812">Transmembrane</keyword>
<feature type="transmembrane region" description="Helical" evidence="1">
    <location>
        <begin position="28"/>
        <end position="49"/>
    </location>
</feature>
<keyword evidence="1" id="KW-0472">Membrane</keyword>
<protein>
    <recommendedName>
        <fullName evidence="4">Transglycosylase associated protein</fullName>
    </recommendedName>
</protein>
<dbReference type="RefSeq" id="WP_090799589.1">
    <property type="nucleotide sequence ID" value="NZ_BOND01000001.1"/>
</dbReference>
<dbReference type="EMBL" id="FNQB01000003">
    <property type="protein sequence ID" value="SDZ49847.1"/>
    <property type="molecule type" value="Genomic_DNA"/>
</dbReference>
<evidence type="ECO:0000313" key="3">
    <source>
        <dbReference type="Proteomes" id="UP000199632"/>
    </source>
</evidence>
<evidence type="ECO:0000256" key="1">
    <source>
        <dbReference type="SAM" id="Phobius"/>
    </source>
</evidence>
<feature type="transmembrane region" description="Helical" evidence="1">
    <location>
        <begin position="61"/>
        <end position="79"/>
    </location>
</feature>
<evidence type="ECO:0008006" key="4">
    <source>
        <dbReference type="Google" id="ProtNLM"/>
    </source>
</evidence>
<gene>
    <name evidence="2" type="ORF">SAMN05421684_5800</name>
</gene>
<keyword evidence="1" id="KW-1133">Transmembrane helix</keyword>
<dbReference type="AlphaFoldDB" id="A0A1H3TIN5"/>
<name>A0A1H3TIN5_9ACTN</name>
<sequence>MNFLFAIIIGVVVGVVGGFALRGRQANAVWLAPALAVAGALVAALLALLFGDDRDYGWKEITLQIVLAIAGVAVTWFLGTRNAADTSATPAP</sequence>
<accession>A0A1H3TIN5</accession>